<dbReference type="GO" id="GO:0016491">
    <property type="term" value="F:oxidoreductase activity"/>
    <property type="evidence" value="ECO:0007669"/>
    <property type="project" value="UniProtKB-ARBA"/>
</dbReference>
<evidence type="ECO:0000313" key="3">
    <source>
        <dbReference type="Proteomes" id="UP000007360"/>
    </source>
</evidence>
<evidence type="ECO:0000313" key="2">
    <source>
        <dbReference type="EMBL" id="EKF84842.1"/>
    </source>
</evidence>
<dbReference type="SUPFAM" id="SSF52218">
    <property type="entry name" value="Flavoproteins"/>
    <property type="match status" value="1"/>
</dbReference>
<dbReference type="PROSITE" id="PS51379">
    <property type="entry name" value="4FE4S_FER_2"/>
    <property type="match status" value="1"/>
</dbReference>
<dbReference type="PROSITE" id="PS00198">
    <property type="entry name" value="4FE4S_FER_1"/>
    <property type="match status" value="2"/>
</dbReference>
<dbReference type="InterPro" id="IPR017896">
    <property type="entry name" value="4Fe4S_Fe-S-bd"/>
</dbReference>
<organism evidence="2 3">
    <name type="scientific">Methanobacterium formicicum (strain DSM 3637 / PP1)</name>
    <dbReference type="NCBI Taxonomy" id="1204725"/>
    <lineage>
        <taxon>Archaea</taxon>
        <taxon>Methanobacteriati</taxon>
        <taxon>Methanobacteriota</taxon>
        <taxon>Methanomada group</taxon>
        <taxon>Methanobacteria</taxon>
        <taxon>Methanobacteriales</taxon>
        <taxon>Methanobacteriaceae</taxon>
        <taxon>Methanobacterium</taxon>
    </lineage>
</organism>
<dbReference type="InterPro" id="IPR017900">
    <property type="entry name" value="4Fe4S_Fe_S_CS"/>
</dbReference>
<dbReference type="Gene3D" id="3.40.50.360">
    <property type="match status" value="1"/>
</dbReference>
<accession>K2R0Z9</accession>
<dbReference type="Proteomes" id="UP000007360">
    <property type="component" value="Unassembled WGS sequence"/>
</dbReference>
<comment type="caution">
    <text evidence="2">The sequence shown here is derived from an EMBL/GenBank/DDBJ whole genome shotgun (WGS) entry which is preliminary data.</text>
</comment>
<dbReference type="Gene3D" id="3.30.70.20">
    <property type="match status" value="1"/>
</dbReference>
<gene>
    <name evidence="2" type="ORF">A994_11627</name>
</gene>
<name>K2R0Z9_METFP</name>
<dbReference type="InterPro" id="IPR029039">
    <property type="entry name" value="Flavoprotein-like_sf"/>
</dbReference>
<dbReference type="EMBL" id="AMPO01000012">
    <property type="protein sequence ID" value="EKF84842.1"/>
    <property type="molecule type" value="Genomic_DNA"/>
</dbReference>
<dbReference type="OrthoDB" id="2837at2157"/>
<protein>
    <submittedName>
        <fullName evidence="2">4Fe-4S ferredoxin</fullName>
    </submittedName>
</protein>
<feature type="domain" description="4Fe-4S ferredoxin-type" evidence="1">
    <location>
        <begin position="189"/>
        <end position="218"/>
    </location>
</feature>
<dbReference type="SUPFAM" id="SSF54862">
    <property type="entry name" value="4Fe-4S ferredoxins"/>
    <property type="match status" value="1"/>
</dbReference>
<dbReference type="InterPro" id="IPR047964">
    <property type="entry name" value="EFR1-like"/>
</dbReference>
<reference evidence="2 3" key="1">
    <citation type="journal article" date="2012" name="J. Bacteriol.">
        <title>Draft genome sequence of Methanobacterium formicicum DSM 3637, an archaebacterium isolated from the methane producer amoeba Pelomyxa palustris.</title>
        <authorList>
            <person name="Gutierrez G."/>
        </authorList>
    </citation>
    <scope>NUCLEOTIDE SEQUENCE [LARGE SCALE GENOMIC DNA]</scope>
    <source>
        <strain evidence="3">DSM 3637 / PP1</strain>
    </source>
</reference>
<dbReference type="PATRIC" id="fig|1204725.3.peg.2334"/>
<proteinExistence type="predicted"/>
<evidence type="ECO:0000259" key="1">
    <source>
        <dbReference type="PROSITE" id="PS51379"/>
    </source>
</evidence>
<dbReference type="NCBIfam" id="NF038196">
    <property type="entry name" value="ferrodoxin_EFR1"/>
    <property type="match status" value="1"/>
</dbReference>
<dbReference type="Pfam" id="PF12838">
    <property type="entry name" value="Fer4_7"/>
    <property type="match status" value="1"/>
</dbReference>
<dbReference type="AlphaFoldDB" id="K2R0Z9"/>
<sequence length="263" mass="29700">MKMETVDFYFFSGTGNTLLVVKKMQETFQENGIPVNLHKIEESNPEDVNLEHTIGLGFPIAELSTYNFVWKFIRALPVTDTATEVFMVDTLGGFSGGIVGPVHEIVKKKGYKPIGAKEIVMPPNIFYIQDEETCHEKVQKGLIKAEEYTLNLINDESKWGRVPVLSDALYYTSIASLKITESNLNQKLLRLETDNEECRRCGICVRLCPVDNITLEEGKPPEHGFNCEYCLRCTSLCPRGAIPCPCNYKGKTYRAVKAKEFLK</sequence>
<keyword evidence="3" id="KW-1185">Reference proteome</keyword>